<feature type="compositionally biased region" description="Low complexity" evidence="1">
    <location>
        <begin position="21"/>
        <end position="30"/>
    </location>
</feature>
<evidence type="ECO:0000256" key="1">
    <source>
        <dbReference type="SAM" id="MobiDB-lite"/>
    </source>
</evidence>
<proteinExistence type="predicted"/>
<organism evidence="2 3">
    <name type="scientific">Puccinia sorghi</name>
    <dbReference type="NCBI Taxonomy" id="27349"/>
    <lineage>
        <taxon>Eukaryota</taxon>
        <taxon>Fungi</taxon>
        <taxon>Dikarya</taxon>
        <taxon>Basidiomycota</taxon>
        <taxon>Pucciniomycotina</taxon>
        <taxon>Pucciniomycetes</taxon>
        <taxon>Pucciniales</taxon>
        <taxon>Pucciniaceae</taxon>
        <taxon>Puccinia</taxon>
    </lineage>
</organism>
<reference evidence="2 3" key="1">
    <citation type="submission" date="2015-08" db="EMBL/GenBank/DDBJ databases">
        <title>Next Generation Sequencing and Analysis of the Genome of Puccinia sorghi L Schw, the Causal Agent of Maize Common Rust.</title>
        <authorList>
            <person name="Rochi L."/>
            <person name="Burguener G."/>
            <person name="Darino M."/>
            <person name="Turjanski A."/>
            <person name="Kreff E."/>
            <person name="Dieguez M.J."/>
            <person name="Sacco F."/>
        </authorList>
    </citation>
    <scope>NUCLEOTIDE SEQUENCE [LARGE SCALE GENOMIC DNA]</scope>
    <source>
        <strain evidence="2 3">RO10H11247</strain>
    </source>
</reference>
<sequence>MLMENSPVFRNAQAQPPPPSISSSRSLKNQPAPPQQNHPAPQVTYQVSLSAEFDHMLRIEALKIKDLWFSGKSAQILTFLCHVQDFLHVGSSLFQLETWRVVWIARHFGYHLPELWKNPSLVENWHCSLFIDNACWQGKVNFYADLEGKEFQHLVFVSVTAFLDGLLEVFGIDL</sequence>
<protein>
    <submittedName>
        <fullName evidence="2">Uncharacterized protein</fullName>
    </submittedName>
</protein>
<dbReference type="AlphaFoldDB" id="A0A0L6V6Z5"/>
<comment type="caution">
    <text evidence="2">The sequence shown here is derived from an EMBL/GenBank/DDBJ whole genome shotgun (WGS) entry which is preliminary data.</text>
</comment>
<keyword evidence="3" id="KW-1185">Reference proteome</keyword>
<gene>
    <name evidence="2" type="ORF">VP01_2391g1</name>
</gene>
<evidence type="ECO:0000313" key="2">
    <source>
        <dbReference type="EMBL" id="KNZ56489.1"/>
    </source>
</evidence>
<feature type="region of interest" description="Disordered" evidence="1">
    <location>
        <begin position="1"/>
        <end position="41"/>
    </location>
</feature>
<accession>A0A0L6V6Z5</accession>
<dbReference type="EMBL" id="LAVV01007271">
    <property type="protein sequence ID" value="KNZ56489.1"/>
    <property type="molecule type" value="Genomic_DNA"/>
</dbReference>
<name>A0A0L6V6Z5_9BASI</name>
<dbReference type="OrthoDB" id="2273864at2759"/>
<dbReference type="Proteomes" id="UP000037035">
    <property type="component" value="Unassembled WGS sequence"/>
</dbReference>
<evidence type="ECO:0000313" key="3">
    <source>
        <dbReference type="Proteomes" id="UP000037035"/>
    </source>
</evidence>
<dbReference type="VEuPathDB" id="FungiDB:VP01_2391g1"/>